<feature type="region of interest" description="Disordered" evidence="6">
    <location>
        <begin position="26"/>
        <end position="50"/>
    </location>
</feature>
<dbReference type="GO" id="GO:0008483">
    <property type="term" value="F:transaminase activity"/>
    <property type="evidence" value="ECO:0007669"/>
    <property type="project" value="UniProtKB-KW"/>
</dbReference>
<feature type="modified residue" description="N6-(pyridoxal phosphate)lysine" evidence="4">
    <location>
        <position position="193"/>
    </location>
</feature>
<dbReference type="GO" id="GO:0030170">
    <property type="term" value="F:pyridoxal phosphate binding"/>
    <property type="evidence" value="ECO:0007669"/>
    <property type="project" value="InterPro"/>
</dbReference>
<dbReference type="GO" id="GO:0008117">
    <property type="term" value="F:sphinganine-1-phosphate aldolase activity"/>
    <property type="evidence" value="ECO:0007669"/>
    <property type="project" value="TreeGrafter"/>
</dbReference>
<dbReference type="InterPro" id="IPR015421">
    <property type="entry name" value="PyrdxlP-dep_Trfase_major"/>
</dbReference>
<keyword evidence="3 5" id="KW-0456">Lyase</keyword>
<evidence type="ECO:0000256" key="6">
    <source>
        <dbReference type="SAM" id="MobiDB-lite"/>
    </source>
</evidence>
<dbReference type="Gene3D" id="3.40.640.10">
    <property type="entry name" value="Type I PLP-dependent aspartate aminotransferase-like (Major domain)"/>
    <property type="match status" value="1"/>
</dbReference>
<dbReference type="PANTHER" id="PTHR42735">
    <property type="match status" value="1"/>
</dbReference>
<evidence type="ECO:0000256" key="3">
    <source>
        <dbReference type="ARBA" id="ARBA00023239"/>
    </source>
</evidence>
<reference evidence="7" key="1">
    <citation type="submission" date="2020-07" db="EMBL/GenBank/DDBJ databases">
        <title>Carbapenem Resistant Aeromonas hydrophila Carrying blacphA7 Isolated from Two Solid Organ Transplant Patients.</title>
        <authorList>
            <person name="Hilt E."/>
            <person name="Fitzwater S.P."/>
            <person name="Ward K."/>
            <person name="De St Maurice A."/>
            <person name="Chandrasekaran S."/>
            <person name="Garner O.B."/>
            <person name="Yang S."/>
        </authorList>
    </citation>
    <scope>NUCLEOTIDE SEQUENCE</scope>
    <source>
        <strain evidence="7">B-1</strain>
    </source>
</reference>
<comment type="caution">
    <text evidence="7">The sequence shown here is derived from an EMBL/GenBank/DDBJ whole genome shotgun (WGS) entry which is preliminary data.</text>
</comment>
<keyword evidence="7" id="KW-0808">Transferase</keyword>
<protein>
    <submittedName>
        <fullName evidence="7">Aspartate aminotransferase family protein</fullName>
    </submittedName>
</protein>
<dbReference type="InterPro" id="IPR050477">
    <property type="entry name" value="GrpII_AminoAcid_Decarb"/>
</dbReference>
<dbReference type="GO" id="GO:0030149">
    <property type="term" value="P:sphingolipid catabolic process"/>
    <property type="evidence" value="ECO:0007669"/>
    <property type="project" value="TreeGrafter"/>
</dbReference>
<organism evidence="7">
    <name type="scientific">Aeromonas hydrophila</name>
    <dbReference type="NCBI Taxonomy" id="644"/>
    <lineage>
        <taxon>Bacteria</taxon>
        <taxon>Pseudomonadati</taxon>
        <taxon>Pseudomonadota</taxon>
        <taxon>Gammaproteobacteria</taxon>
        <taxon>Aeromonadales</taxon>
        <taxon>Aeromonadaceae</taxon>
        <taxon>Aeromonas</taxon>
    </lineage>
</organism>
<dbReference type="GO" id="GO:0016020">
    <property type="term" value="C:membrane"/>
    <property type="evidence" value="ECO:0007669"/>
    <property type="project" value="GOC"/>
</dbReference>
<comment type="similarity">
    <text evidence="5">Belongs to the group II decarboxylase family.</text>
</comment>
<evidence type="ECO:0000256" key="1">
    <source>
        <dbReference type="ARBA" id="ARBA00001933"/>
    </source>
</evidence>
<dbReference type="AlphaFoldDB" id="A0A926IYM2"/>
<evidence type="ECO:0000256" key="2">
    <source>
        <dbReference type="ARBA" id="ARBA00022898"/>
    </source>
</evidence>
<dbReference type="Pfam" id="PF00282">
    <property type="entry name" value="Pyridoxal_deC"/>
    <property type="match status" value="1"/>
</dbReference>
<name>A0A926IYM2_AERHY</name>
<keyword evidence="2 4" id="KW-0663">Pyridoxal phosphate</keyword>
<feature type="compositionally biased region" description="Polar residues" evidence="6">
    <location>
        <begin position="33"/>
        <end position="50"/>
    </location>
</feature>
<evidence type="ECO:0000313" key="7">
    <source>
        <dbReference type="EMBL" id="MBC8674063.1"/>
    </source>
</evidence>
<dbReference type="GO" id="GO:0019752">
    <property type="term" value="P:carboxylic acid metabolic process"/>
    <property type="evidence" value="ECO:0007669"/>
    <property type="project" value="InterPro"/>
</dbReference>
<accession>A0A926IYM2</accession>
<comment type="cofactor">
    <cofactor evidence="1 4 5">
        <name>pyridoxal 5'-phosphate</name>
        <dbReference type="ChEBI" id="CHEBI:597326"/>
    </cofactor>
</comment>
<dbReference type="InterPro" id="IPR015424">
    <property type="entry name" value="PyrdxlP-dep_Trfase"/>
</dbReference>
<evidence type="ECO:0000256" key="5">
    <source>
        <dbReference type="RuleBase" id="RU000382"/>
    </source>
</evidence>
<sequence length="403" mass="45525">MRPRHRHLHPGGTFVTSTATCSVSARACPRPSTRGSATIRTTASSTPGRPLPNITNLSLLGVDIENKTIRIQVGENNDIDLDHLERTLTACFALKHVVPTIMLTMGTTDTFGVDQVKPVVELRDRLCERFEVAVKPHIHVDAAIGWSMIFFLDYDFAANPLAINSATLAGIERNVSRFAELKYADSFTVDFQKWGYVPYTSSLVMIKEQDDLKAMENDPENFSYFERDIQGQTHLQSTIECSRGRAACSVPMRRSTTWGGGYRTVLAHCLQNANYFRFRLSQLGNVKLVAQENQGPSVGFKIYNPEWVQDPDAEFAFELARSPDAAYKARLQRNTDYHRSLFTGRGKVGLYTNWVEAIAHSDYDARGKYSLHRRGEGSLHEPGLRPRTDRRLYRSYPRLMAQQ</sequence>
<dbReference type="InterPro" id="IPR002129">
    <property type="entry name" value="PyrdxlP-dep_de-COase"/>
</dbReference>
<evidence type="ECO:0000256" key="4">
    <source>
        <dbReference type="PIRSR" id="PIRSR602129-50"/>
    </source>
</evidence>
<dbReference type="SUPFAM" id="SSF53383">
    <property type="entry name" value="PLP-dependent transferases"/>
    <property type="match status" value="1"/>
</dbReference>
<dbReference type="PANTHER" id="PTHR42735:SF6">
    <property type="entry name" value="SPHINGOSINE-1-PHOSPHATE LYASE 1"/>
    <property type="match status" value="1"/>
</dbReference>
<proteinExistence type="inferred from homology"/>
<keyword evidence="7" id="KW-0032">Aminotransferase</keyword>
<gene>
    <name evidence="7" type="ORF">H2136_12820</name>
</gene>
<dbReference type="EMBL" id="JACLAN010000006">
    <property type="protein sequence ID" value="MBC8674063.1"/>
    <property type="molecule type" value="Genomic_DNA"/>
</dbReference>